<sequence length="789" mass="89152">MLKSKTRWVVRDTDQNAVKQLVNHLNITPLVATLLVNRGIEKIEDAKSFLYGESESFHDPYLLYGMEEAVDRIRLAIKNKEQILIYGDYDADGVSSTSVMMTVLNDLDANVDFYIPNRFTEGYGPNEEAFRYAASIGIDLIITVDTGIAAVHEADIAKELGMDLIITDHHEPGPILPQALSIVHPKHPESHYPFKELAGVGVAFKVAHALYGKIPEHLLDIVSIGTIADLVPLRGENRLIVKNGLKRLVKTENKGLQALFELTNTKQSDINEETVGFVIGPRLNAAGRLDSADPAVELLLTNDKIAAENIAQEIDAMNKERQSIVNEITKEAIAMVEDNMELKESHVLVIGKEGWNAGVIGIVASRLVEKFYRPTIVLSFDPSTNLAKGSARSIVGFDLFKSLSACRDILPHFGGHPMAAGMTLKIDDVSQLRSRLHEIAKDVLTEEDFVPITEIDACIPIEDIHLEAIEQLNLLEPYGMSNPKPKVLVQDLSISQIRQIGADNKHLKVIFEKSGVHLDGVGFGLGEYSMQISPLASVSAIGELAVNEWNNIRKPQIFIKDMMIEEWQLFDVRGHKPLKKWIQQVPMDNSIFIVFHEDNIKELQKSEFNGTIVHLEDISQAQSLNINGGNIILLDLPPSKEILESLINNKQPSRVYTYFYHKEEHFFSTLPTREHFKWFYAFLRKRGTFDLNRFGNDLASHRGWTRETVDFMSQVFFELEFVTIKNGLITIHPVKSKRDLLESSTYQEKLAKMTLENELLFSSYQELKKWFDERMIGLQDVEEETKQWT</sequence>
<dbReference type="EMBL" id="MTLA01000251">
    <property type="protein sequence ID" value="OOP66898.1"/>
    <property type="molecule type" value="Genomic_DNA"/>
</dbReference>
<dbReference type="GO" id="GO:0008409">
    <property type="term" value="F:5'-3' exonuclease activity"/>
    <property type="evidence" value="ECO:0007669"/>
    <property type="project" value="InterPro"/>
</dbReference>
<dbReference type="InterPro" id="IPR018779">
    <property type="entry name" value="RecJ_C"/>
</dbReference>
<dbReference type="GO" id="GO:0006310">
    <property type="term" value="P:DNA recombination"/>
    <property type="evidence" value="ECO:0007669"/>
    <property type="project" value="InterPro"/>
</dbReference>
<dbReference type="Pfam" id="PF02272">
    <property type="entry name" value="DHHA1"/>
    <property type="match status" value="1"/>
</dbReference>
<dbReference type="Pfam" id="PF10141">
    <property type="entry name" value="ssDNA-exonuc_C"/>
    <property type="match status" value="1"/>
</dbReference>
<keyword evidence="5 10" id="KW-0269">Exonuclease</keyword>
<dbReference type="InterPro" id="IPR051673">
    <property type="entry name" value="SSDNA_exonuclease_RecJ"/>
</dbReference>
<dbReference type="Pfam" id="PF17768">
    <property type="entry name" value="RecJ_OB"/>
    <property type="match status" value="1"/>
</dbReference>
<dbReference type="InterPro" id="IPR041122">
    <property type="entry name" value="RecJ_OB"/>
</dbReference>
<evidence type="ECO:0000256" key="2">
    <source>
        <dbReference type="ARBA" id="ARBA00019841"/>
    </source>
</evidence>
<evidence type="ECO:0000259" key="6">
    <source>
        <dbReference type="Pfam" id="PF01368"/>
    </source>
</evidence>
<evidence type="ECO:0000313" key="10">
    <source>
        <dbReference type="EMBL" id="OOP66898.1"/>
    </source>
</evidence>
<gene>
    <name evidence="10" type="ORF">BWZ43_18545</name>
</gene>
<feature type="domain" description="Single-stranded-DNA-specific exonuclease RecJ C-terminal" evidence="8">
    <location>
        <begin position="568"/>
        <end position="771"/>
    </location>
</feature>
<dbReference type="InterPro" id="IPR001667">
    <property type="entry name" value="DDH_dom"/>
</dbReference>
<dbReference type="PANTHER" id="PTHR30255:SF2">
    <property type="entry name" value="SINGLE-STRANDED-DNA-SPECIFIC EXONUCLEASE RECJ"/>
    <property type="match status" value="1"/>
</dbReference>
<evidence type="ECO:0000259" key="9">
    <source>
        <dbReference type="Pfam" id="PF17768"/>
    </source>
</evidence>
<proteinExistence type="inferred from homology"/>
<accession>A0A8E2I8M5</accession>
<dbReference type="InterPro" id="IPR004610">
    <property type="entry name" value="RecJ"/>
</dbReference>
<comment type="caution">
    <text evidence="10">The sequence shown here is derived from an EMBL/GenBank/DDBJ whole genome shotgun (WGS) entry which is preliminary data.</text>
</comment>
<comment type="similarity">
    <text evidence="1">Belongs to the RecJ family.</text>
</comment>
<dbReference type="InterPro" id="IPR003156">
    <property type="entry name" value="DHHA1_dom"/>
</dbReference>
<reference evidence="10 11" key="1">
    <citation type="submission" date="2017-01" db="EMBL/GenBank/DDBJ databases">
        <title>Draft genome sequence of Bacillus oleronius.</title>
        <authorList>
            <person name="Allam M."/>
        </authorList>
    </citation>
    <scope>NUCLEOTIDE SEQUENCE [LARGE SCALE GENOMIC DNA]</scope>
    <source>
        <strain evidence="10 11">DSM 9356</strain>
    </source>
</reference>
<evidence type="ECO:0000256" key="5">
    <source>
        <dbReference type="ARBA" id="ARBA00022839"/>
    </source>
</evidence>
<dbReference type="PANTHER" id="PTHR30255">
    <property type="entry name" value="SINGLE-STRANDED-DNA-SPECIFIC EXONUCLEASE RECJ"/>
    <property type="match status" value="1"/>
</dbReference>
<keyword evidence="4" id="KW-0378">Hydrolase</keyword>
<dbReference type="AlphaFoldDB" id="A0A8E2I8M5"/>
<dbReference type="Proteomes" id="UP000189761">
    <property type="component" value="Unassembled WGS sequence"/>
</dbReference>
<feature type="domain" description="DHHA1" evidence="7">
    <location>
        <begin position="347"/>
        <end position="441"/>
    </location>
</feature>
<dbReference type="Gene3D" id="3.10.310.30">
    <property type="match status" value="1"/>
</dbReference>
<keyword evidence="11" id="KW-1185">Reference proteome</keyword>
<evidence type="ECO:0000256" key="3">
    <source>
        <dbReference type="ARBA" id="ARBA00022722"/>
    </source>
</evidence>
<keyword evidence="3" id="KW-0540">Nuclease</keyword>
<evidence type="ECO:0000256" key="4">
    <source>
        <dbReference type="ARBA" id="ARBA00022801"/>
    </source>
</evidence>
<dbReference type="NCBIfam" id="TIGR00644">
    <property type="entry name" value="recJ"/>
    <property type="match status" value="1"/>
</dbReference>
<dbReference type="RefSeq" id="WP_078110907.1">
    <property type="nucleotide sequence ID" value="NZ_CP065424.1"/>
</dbReference>
<feature type="domain" description="DDH" evidence="6">
    <location>
        <begin position="82"/>
        <end position="226"/>
    </location>
</feature>
<dbReference type="GO" id="GO:0003676">
    <property type="term" value="F:nucleic acid binding"/>
    <property type="evidence" value="ECO:0007669"/>
    <property type="project" value="InterPro"/>
</dbReference>
<feature type="domain" description="RecJ OB" evidence="9">
    <location>
        <begin position="455"/>
        <end position="561"/>
    </location>
</feature>
<evidence type="ECO:0000259" key="8">
    <source>
        <dbReference type="Pfam" id="PF10141"/>
    </source>
</evidence>
<dbReference type="Pfam" id="PF01368">
    <property type="entry name" value="DHH"/>
    <property type="match status" value="1"/>
</dbReference>
<organism evidence="10 11">
    <name type="scientific">Heyndrickxia oleronia</name>
    <dbReference type="NCBI Taxonomy" id="38875"/>
    <lineage>
        <taxon>Bacteria</taxon>
        <taxon>Bacillati</taxon>
        <taxon>Bacillota</taxon>
        <taxon>Bacilli</taxon>
        <taxon>Bacillales</taxon>
        <taxon>Bacillaceae</taxon>
        <taxon>Heyndrickxia</taxon>
    </lineage>
</organism>
<evidence type="ECO:0000313" key="11">
    <source>
        <dbReference type="Proteomes" id="UP000189761"/>
    </source>
</evidence>
<dbReference type="GO" id="GO:0006281">
    <property type="term" value="P:DNA repair"/>
    <property type="evidence" value="ECO:0007669"/>
    <property type="project" value="InterPro"/>
</dbReference>
<evidence type="ECO:0000259" key="7">
    <source>
        <dbReference type="Pfam" id="PF02272"/>
    </source>
</evidence>
<dbReference type="SUPFAM" id="SSF64182">
    <property type="entry name" value="DHH phosphoesterases"/>
    <property type="match status" value="1"/>
</dbReference>
<dbReference type="Gene3D" id="3.90.1640.30">
    <property type="match status" value="1"/>
</dbReference>
<dbReference type="InterPro" id="IPR038763">
    <property type="entry name" value="DHH_sf"/>
</dbReference>
<protein>
    <recommendedName>
        <fullName evidence="2">Single-stranded-DNA-specific exonuclease RecJ</fullName>
    </recommendedName>
</protein>
<name>A0A8E2I8M5_9BACI</name>
<evidence type="ECO:0000256" key="1">
    <source>
        <dbReference type="ARBA" id="ARBA00005915"/>
    </source>
</evidence>